<dbReference type="PIRSF" id="PIRSF006470">
    <property type="entry name" value="DctB"/>
    <property type="match status" value="1"/>
</dbReference>
<dbReference type="Pfam" id="PF03480">
    <property type="entry name" value="DctP"/>
    <property type="match status" value="1"/>
</dbReference>
<evidence type="ECO:0000313" key="8">
    <source>
        <dbReference type="Proteomes" id="UP001597135"/>
    </source>
</evidence>
<organism evidence="7 8">
    <name type="scientific">Litorisediminicola beolgyonensis</name>
    <dbReference type="NCBI Taxonomy" id="1173614"/>
    <lineage>
        <taxon>Bacteria</taxon>
        <taxon>Pseudomonadati</taxon>
        <taxon>Pseudomonadota</taxon>
        <taxon>Alphaproteobacteria</taxon>
        <taxon>Rhodobacterales</taxon>
        <taxon>Paracoccaceae</taxon>
        <taxon>Litorisediminicola</taxon>
    </lineage>
</organism>
<dbReference type="PANTHER" id="PTHR33376:SF4">
    <property type="entry name" value="SIALIC ACID-BINDING PERIPLASMIC PROTEIN SIAP"/>
    <property type="match status" value="1"/>
</dbReference>
<dbReference type="PANTHER" id="PTHR33376">
    <property type="match status" value="1"/>
</dbReference>
<evidence type="ECO:0000313" key="7">
    <source>
        <dbReference type="EMBL" id="MFD1342460.1"/>
    </source>
</evidence>
<keyword evidence="8" id="KW-1185">Reference proteome</keyword>
<dbReference type="EMBL" id="JBHTMU010000011">
    <property type="protein sequence ID" value="MFD1342460.1"/>
    <property type="molecule type" value="Genomic_DNA"/>
</dbReference>
<comment type="similarity">
    <text evidence="2">Belongs to the bacterial solute-binding protein 7 family.</text>
</comment>
<comment type="caution">
    <text evidence="7">The sequence shown here is derived from an EMBL/GenBank/DDBJ whole genome shotgun (WGS) entry which is preliminary data.</text>
</comment>
<evidence type="ECO:0000256" key="4">
    <source>
        <dbReference type="ARBA" id="ARBA00022729"/>
    </source>
</evidence>
<dbReference type="Gene3D" id="3.40.190.170">
    <property type="entry name" value="Bacterial extracellular solute-binding protein, family 7"/>
    <property type="match status" value="1"/>
</dbReference>
<keyword evidence="4 6" id="KW-0732">Signal</keyword>
<keyword evidence="3" id="KW-0813">Transport</keyword>
<proteinExistence type="inferred from homology"/>
<dbReference type="InterPro" id="IPR018389">
    <property type="entry name" value="DctP_fam"/>
</dbReference>
<keyword evidence="5" id="KW-0574">Periplasm</keyword>
<feature type="chain" id="PRO_5045851173" evidence="6">
    <location>
        <begin position="25"/>
        <end position="343"/>
    </location>
</feature>
<gene>
    <name evidence="7" type="primary">dctP</name>
    <name evidence="7" type="ORF">ACFQ4E_08525</name>
</gene>
<dbReference type="InterPro" id="IPR038404">
    <property type="entry name" value="TRAP_DctP_sf"/>
</dbReference>
<accession>A0ABW3ZI94</accession>
<dbReference type="RefSeq" id="WP_386802540.1">
    <property type="nucleotide sequence ID" value="NZ_JBHTMU010000011.1"/>
</dbReference>
<dbReference type="NCBIfam" id="NF037995">
    <property type="entry name" value="TRAP_S1"/>
    <property type="match status" value="1"/>
</dbReference>
<protein>
    <submittedName>
        <fullName evidence="7">TRAP transporter substrate-binding protein DctP</fullName>
    </submittedName>
</protein>
<evidence type="ECO:0000256" key="6">
    <source>
        <dbReference type="SAM" id="SignalP"/>
    </source>
</evidence>
<comment type="subcellular location">
    <subcellularLocation>
        <location evidence="1">Periplasm</location>
    </subcellularLocation>
</comment>
<dbReference type="Proteomes" id="UP001597135">
    <property type="component" value="Unassembled WGS sequence"/>
</dbReference>
<name>A0ABW3ZI94_9RHOB</name>
<evidence type="ECO:0000256" key="3">
    <source>
        <dbReference type="ARBA" id="ARBA00022448"/>
    </source>
</evidence>
<dbReference type="InterPro" id="IPR004682">
    <property type="entry name" value="TRAP_DctP"/>
</dbReference>
<evidence type="ECO:0000256" key="5">
    <source>
        <dbReference type="ARBA" id="ARBA00022764"/>
    </source>
</evidence>
<evidence type="ECO:0000256" key="1">
    <source>
        <dbReference type="ARBA" id="ARBA00004418"/>
    </source>
</evidence>
<reference evidence="8" key="1">
    <citation type="journal article" date="2019" name="Int. J. Syst. Evol. Microbiol.">
        <title>The Global Catalogue of Microorganisms (GCM) 10K type strain sequencing project: providing services to taxonomists for standard genome sequencing and annotation.</title>
        <authorList>
            <consortium name="The Broad Institute Genomics Platform"/>
            <consortium name="The Broad Institute Genome Sequencing Center for Infectious Disease"/>
            <person name="Wu L."/>
            <person name="Ma J."/>
        </authorList>
    </citation>
    <scope>NUCLEOTIDE SEQUENCE [LARGE SCALE GENOMIC DNA]</scope>
    <source>
        <strain evidence="8">CCUG 62953</strain>
    </source>
</reference>
<evidence type="ECO:0000256" key="2">
    <source>
        <dbReference type="ARBA" id="ARBA00009023"/>
    </source>
</evidence>
<feature type="signal peptide" evidence="6">
    <location>
        <begin position="1"/>
        <end position="24"/>
    </location>
</feature>
<sequence length="343" mass="37170">MKSMMKSSAAALAIGIALAGAAMAQDYTLRIAHAGPATMENDDYVGSTTLKEIIEANSDGRIAVDIYPGNQLGSYEEVMEQVNANALEVAHVSIGGVTPFVPELSVVDLQYILPNDEVAYAFMEGPFTDEIRDAVMAQLPNTRLVAVSDGGRWRSFFTTKPVQTAADLEGMKIRTISSPLQQEFVASLGAAATPVAWGELYTALSTGVVDGTKNGTPDIMSNKFNEVVSHVILDRHTFLFGYYFISDEWLNALPEDLQTVVLDGFTEAAARQTEFNAETEDAANAAFEEAGGTIYTPTEADRETFLGARQAMQDWYVEKYGEEWLQKMLDAVSEAEAAVAAKN</sequence>